<keyword evidence="5" id="KW-1185">Reference proteome</keyword>
<feature type="transmembrane region" description="Helical" evidence="2">
    <location>
        <begin position="40"/>
        <end position="62"/>
    </location>
</feature>
<accession>A0ABZ3C5N8</accession>
<name>A0ABZ3C5N8_9ACTN</name>
<feature type="domain" description="GerMN" evidence="3">
    <location>
        <begin position="139"/>
        <end position="226"/>
    </location>
</feature>
<organism evidence="4 5">
    <name type="scientific">Propioniciclava soli</name>
    <dbReference type="NCBI Taxonomy" id="2775081"/>
    <lineage>
        <taxon>Bacteria</taxon>
        <taxon>Bacillati</taxon>
        <taxon>Actinomycetota</taxon>
        <taxon>Actinomycetes</taxon>
        <taxon>Propionibacteriales</taxon>
        <taxon>Propionibacteriaceae</taxon>
        <taxon>Propioniciclava</taxon>
    </lineage>
</organism>
<protein>
    <submittedName>
        <fullName evidence="4">Gmad2 immunoglobulin-like domain-containing protein</fullName>
    </submittedName>
</protein>
<keyword evidence="2" id="KW-1133">Transmembrane helix</keyword>
<proteinExistence type="predicted"/>
<dbReference type="Proteomes" id="UP001434337">
    <property type="component" value="Chromosome"/>
</dbReference>
<dbReference type="InterPro" id="IPR019606">
    <property type="entry name" value="GerMN"/>
</dbReference>
<evidence type="ECO:0000259" key="3">
    <source>
        <dbReference type="SMART" id="SM00909"/>
    </source>
</evidence>
<evidence type="ECO:0000313" key="4">
    <source>
        <dbReference type="EMBL" id="WZW97941.1"/>
    </source>
</evidence>
<dbReference type="SMART" id="SM00909">
    <property type="entry name" value="Germane"/>
    <property type="match status" value="1"/>
</dbReference>
<evidence type="ECO:0000313" key="5">
    <source>
        <dbReference type="Proteomes" id="UP001434337"/>
    </source>
</evidence>
<keyword evidence="2" id="KW-0472">Membrane</keyword>
<reference evidence="4 5" key="1">
    <citation type="journal article" date="2023" name="Environ Microbiome">
        <title>A coral-associated actinobacterium mitigates coral bleaching under heat stress.</title>
        <authorList>
            <person name="Li J."/>
            <person name="Zou Y."/>
            <person name="Li Q."/>
            <person name="Zhang J."/>
            <person name="Bourne D.G."/>
            <person name="Lyu Y."/>
            <person name="Liu C."/>
            <person name="Zhang S."/>
        </authorList>
    </citation>
    <scope>NUCLEOTIDE SEQUENCE [LARGE SCALE GENOMIC DNA]</scope>
    <source>
        <strain evidence="4 5">SCSIO 13291</strain>
    </source>
</reference>
<dbReference type="EMBL" id="CP115965">
    <property type="protein sequence ID" value="WZW97941.1"/>
    <property type="molecule type" value="Genomic_DNA"/>
</dbReference>
<feature type="region of interest" description="Disordered" evidence="1">
    <location>
        <begin position="320"/>
        <end position="340"/>
    </location>
</feature>
<sequence length="340" mass="35660">MTNFENQLRDDLHAAADGVEIHVDPDAVAAAHARAARRSAIGWGALAALVAAVVVGWVATAWNPPTDRAVPDPLQTPVDTASPAPSPTPSTPTPATTSAPTATPGADATTPALVYAVVDTEIGPRLVRETRWVPAATPARGALEAMLAGPLDPDHHSAWPRNTRVLGIADHGDEITVDLSAEALRAAVGAEAESLMVQQLVWTVTEALNPDARVLLRVDGAVPSWGHQEWSEPVARADADAVRLFVGIDTPSEGDAVDSPVTVRGEAWVFEANLLYTVTDAAGAVVADGYATTQDGTTFAPYAFDLDLTPGTYTVTVREDDASDGEGRAPFSESRTFRVR</sequence>
<evidence type="ECO:0000256" key="2">
    <source>
        <dbReference type="SAM" id="Phobius"/>
    </source>
</evidence>
<evidence type="ECO:0000256" key="1">
    <source>
        <dbReference type="SAM" id="MobiDB-lite"/>
    </source>
</evidence>
<feature type="compositionally biased region" description="Low complexity" evidence="1">
    <location>
        <begin position="93"/>
        <end position="107"/>
    </location>
</feature>
<gene>
    <name evidence="4" type="ORF">PCC79_13740</name>
</gene>
<dbReference type="Pfam" id="PF10648">
    <property type="entry name" value="Gmad2"/>
    <property type="match status" value="1"/>
</dbReference>
<keyword evidence="2" id="KW-0812">Transmembrane</keyword>
<feature type="region of interest" description="Disordered" evidence="1">
    <location>
        <begin position="64"/>
        <end position="107"/>
    </location>
</feature>
<dbReference type="Pfam" id="PF10646">
    <property type="entry name" value="Germane"/>
    <property type="match status" value="1"/>
</dbReference>
<dbReference type="InterPro" id="IPR018911">
    <property type="entry name" value="Gmad2_Ig-like_dom"/>
</dbReference>
<dbReference type="RefSeq" id="WP_342372164.1">
    <property type="nucleotide sequence ID" value="NZ_CP115965.1"/>
</dbReference>